<dbReference type="Pfam" id="PF14868">
    <property type="entry name" value="DUF4487"/>
    <property type="match status" value="1"/>
</dbReference>
<accession>A0A6F9D8L2</accession>
<proteinExistence type="evidence at transcript level"/>
<gene>
    <name evidence="1" type="primary">C1orf112</name>
</gene>
<organism evidence="1">
    <name type="scientific">Phallusia mammillata</name>
    <dbReference type="NCBI Taxonomy" id="59560"/>
    <lineage>
        <taxon>Eukaryota</taxon>
        <taxon>Metazoa</taxon>
        <taxon>Chordata</taxon>
        <taxon>Tunicata</taxon>
        <taxon>Ascidiacea</taxon>
        <taxon>Phlebobranchia</taxon>
        <taxon>Ascidiidae</taxon>
        <taxon>Phallusia</taxon>
    </lineage>
</organism>
<sequence>MSQASQSSLLTIKTLKKQVLKFTTEQQCGETNALDGFTQDIYQLVNTFQFDHNLENTTAFAQNVVGTLEMLFTNLLERIINSLQIEKKVDLLILQNIVENVSLLILFYQKLFKHLNESQSKMNMQIVKASHPVFGILHSSYRHCKNSQNLYGENFVMAAKVLKEWFEKTFALQKLIGTALMQIEVDDNVQSRDAVVTTSEKLFDICEIVNGLDNMLLVTSWKLLISFLSKCKVVLHSNFNCILYVTSLTQCIQDFVHNMVTTCNENKDQLKAVFVDSPQFKQLSNSSKLALYLTSLLPSFYSDYGLEKMDDTVKSLIQFILDVINMTTPYILENDLQDCVKDIFSVNLLDSLSKCLNAVRSSEVLQNIVLCEESVKPFTMMIISLKLCVLISSSPNKSTNIWYSGKPKSLVSVMFDLLPQVHDELFKCDSIHLGGCQRRMSLYEAVVSHMCAFVSSFPTNALNHLENVLLTNATSSHPHRTLLANDVWCFLASKSIEVGYHYVKTLIKWLSSKQSRRNDKFGYTLQRLFSMLLPVYKTELVFTIPFTKENLTVWRYLGGMLVASSPKPSSVLLNVCEKVKDVIDDWFSHEGIASQLTSMASHILVVENIVHGNFSKMSDIQKDSSVLSALSSLSMCFMHLLLSLPISCEFEDQLVMLYSSLVHCLAHLLPVCNDNISVQKILPRCLKIVNTNTWNPSNVSIFWYRLVELCGALKSSTLSADNQNTLVLLWKRLLLVSEKNWHLRFTTLNAFEKFSRVTKYPQLVARVCANDVTQSSWKSDDVEDVGSLVKAHLQRTVVSLSSNLTTSDVVAMNGKALLEADNMERSACKDQLNQVQKLITDIARNAEDLSKYNSEDLSPNDAESLRKSVSYFTAMLPNR</sequence>
<dbReference type="PANTHER" id="PTHR16071">
    <property type="entry name" value="CHROMOSOME 1 OPEN READING FRAME 112"/>
    <property type="match status" value="1"/>
</dbReference>
<dbReference type="PANTHER" id="PTHR16071:SF2">
    <property type="entry name" value="FIGNL1-INTERACTING REGULATOR OF RECOMBINATION AND MITOSIS"/>
    <property type="match status" value="1"/>
</dbReference>
<dbReference type="InterPro" id="IPR027902">
    <property type="entry name" value="DUF4487"/>
</dbReference>
<name>A0A6F9D8L2_9ASCI</name>
<dbReference type="EMBL" id="LR783466">
    <property type="protein sequence ID" value="CAB3226633.1"/>
    <property type="molecule type" value="mRNA"/>
</dbReference>
<protein>
    <submittedName>
        <fullName evidence="1">Uncharacterized protein C1orf112 homolog</fullName>
    </submittedName>
</protein>
<reference evidence="1" key="1">
    <citation type="submission" date="2020-04" db="EMBL/GenBank/DDBJ databases">
        <authorList>
            <person name="Neveu A P."/>
        </authorList>
    </citation>
    <scope>NUCLEOTIDE SEQUENCE</scope>
    <source>
        <tissue evidence="1">Whole embryo</tissue>
    </source>
</reference>
<evidence type="ECO:0000313" key="1">
    <source>
        <dbReference type="EMBL" id="CAB3226633.1"/>
    </source>
</evidence>
<dbReference type="AlphaFoldDB" id="A0A6F9D8L2"/>